<dbReference type="RefSeq" id="WP_074654907.1">
    <property type="nucleotide sequence ID" value="NZ_FNSD01000001.1"/>
</dbReference>
<accession>A0A1H4RFT8</accession>
<dbReference type="SMART" id="SM00702">
    <property type="entry name" value="P4Hc"/>
    <property type="match status" value="1"/>
</dbReference>
<evidence type="ECO:0000256" key="1">
    <source>
        <dbReference type="ARBA" id="ARBA00001961"/>
    </source>
</evidence>
<dbReference type="InterPro" id="IPR023550">
    <property type="entry name" value="PKHD_hydroxylase"/>
</dbReference>
<keyword evidence="3" id="KW-0847">Vitamin C</keyword>
<evidence type="ECO:0000256" key="6">
    <source>
        <dbReference type="ARBA" id="ARBA00023004"/>
    </source>
</evidence>
<comment type="cofactor">
    <cofactor evidence="1">
        <name>L-ascorbate</name>
        <dbReference type="ChEBI" id="CHEBI:38290"/>
    </cofactor>
</comment>
<dbReference type="SUPFAM" id="SSF51197">
    <property type="entry name" value="Clavaminate synthase-like"/>
    <property type="match status" value="1"/>
</dbReference>
<evidence type="ECO:0000256" key="3">
    <source>
        <dbReference type="ARBA" id="ARBA00022896"/>
    </source>
</evidence>
<evidence type="ECO:0000256" key="4">
    <source>
        <dbReference type="ARBA" id="ARBA00022964"/>
    </source>
</evidence>
<dbReference type="HAMAP" id="MF_00657">
    <property type="entry name" value="Hydroxyl_YbiX"/>
    <property type="match status" value="1"/>
</dbReference>
<evidence type="ECO:0000313" key="8">
    <source>
        <dbReference type="EMBL" id="SEC30614.1"/>
    </source>
</evidence>
<feature type="domain" description="Fe2OG dioxygenase" evidence="7">
    <location>
        <begin position="78"/>
        <end position="178"/>
    </location>
</feature>
<dbReference type="Pfam" id="PF13640">
    <property type="entry name" value="2OG-FeII_Oxy_3"/>
    <property type="match status" value="1"/>
</dbReference>
<dbReference type="GO" id="GO:0006974">
    <property type="term" value="P:DNA damage response"/>
    <property type="evidence" value="ECO:0007669"/>
    <property type="project" value="TreeGrafter"/>
</dbReference>
<evidence type="ECO:0000256" key="5">
    <source>
        <dbReference type="ARBA" id="ARBA00023002"/>
    </source>
</evidence>
<reference evidence="8 9" key="1">
    <citation type="submission" date="2016-10" db="EMBL/GenBank/DDBJ databases">
        <authorList>
            <person name="de Groot N.N."/>
        </authorList>
    </citation>
    <scope>NUCLEOTIDE SEQUENCE [LARGE SCALE GENOMIC DNA]</scope>
    <source>
        <strain evidence="8 9">AB35.6</strain>
    </source>
</reference>
<dbReference type="Proteomes" id="UP000182409">
    <property type="component" value="Unassembled WGS sequence"/>
</dbReference>
<dbReference type="GO" id="GO:0005506">
    <property type="term" value="F:iron ion binding"/>
    <property type="evidence" value="ECO:0007669"/>
    <property type="project" value="InterPro"/>
</dbReference>
<dbReference type="NCBIfam" id="NF003975">
    <property type="entry name" value="PRK05467.1-4"/>
    <property type="match status" value="1"/>
</dbReference>
<dbReference type="PANTHER" id="PTHR41536">
    <property type="entry name" value="PKHD-TYPE HYDROXYLASE YBIX"/>
    <property type="match status" value="1"/>
</dbReference>
<organism evidence="8 9">
    <name type="scientific">Terriglobus roseus</name>
    <dbReference type="NCBI Taxonomy" id="392734"/>
    <lineage>
        <taxon>Bacteria</taxon>
        <taxon>Pseudomonadati</taxon>
        <taxon>Acidobacteriota</taxon>
        <taxon>Terriglobia</taxon>
        <taxon>Terriglobales</taxon>
        <taxon>Acidobacteriaceae</taxon>
        <taxon>Terriglobus</taxon>
    </lineage>
</organism>
<dbReference type="NCBIfam" id="NF003974">
    <property type="entry name" value="PRK05467.1-3"/>
    <property type="match status" value="1"/>
</dbReference>
<dbReference type="InterPro" id="IPR041097">
    <property type="entry name" value="PKHD_C"/>
</dbReference>
<dbReference type="Pfam" id="PF18331">
    <property type="entry name" value="PKHD_C"/>
    <property type="match status" value="1"/>
</dbReference>
<dbReference type="EMBL" id="FNSD01000001">
    <property type="protein sequence ID" value="SEC30614.1"/>
    <property type="molecule type" value="Genomic_DNA"/>
</dbReference>
<dbReference type="InterPro" id="IPR044862">
    <property type="entry name" value="Pro_4_hyd_alph_FE2OG_OXY"/>
</dbReference>
<evidence type="ECO:0000256" key="2">
    <source>
        <dbReference type="ARBA" id="ARBA00022723"/>
    </source>
</evidence>
<keyword evidence="2" id="KW-0479">Metal-binding</keyword>
<dbReference type="InterPro" id="IPR006620">
    <property type="entry name" value="Pro_4_hyd_alph"/>
</dbReference>
<keyword evidence="6" id="KW-0408">Iron</keyword>
<dbReference type="Gene3D" id="2.60.120.620">
    <property type="entry name" value="q2cbj1_9rhob like domain"/>
    <property type="match status" value="1"/>
</dbReference>
<protein>
    <submittedName>
        <fullName evidence="8">PKHD-type hydroxylase</fullName>
    </submittedName>
</protein>
<sequence>MLVQVSEVLTREQVKQFRQALDATEWIDGKVTAGYQSARVKDNAQLNESNAVAADLGRQIVEALNRSPVFVAAALPKKIFPPLFNRYQGGQSFGNHVDNSVRRIPATGEYVRTDLSVTLFLSEPDEYDGGELVIEDTYGSQSVKLPAGDAVLYPSTSLHHVRPVTRGARVSSFFWLQSMVRSDEQRSLLLTLDVAIQRLAQDVPDHASGVELTGVYHNLLRQWVEL</sequence>
<dbReference type="GO" id="GO:0016706">
    <property type="term" value="F:2-oxoglutarate-dependent dioxygenase activity"/>
    <property type="evidence" value="ECO:0007669"/>
    <property type="project" value="InterPro"/>
</dbReference>
<keyword evidence="5" id="KW-0560">Oxidoreductase</keyword>
<evidence type="ECO:0000259" key="7">
    <source>
        <dbReference type="PROSITE" id="PS51471"/>
    </source>
</evidence>
<dbReference type="GO" id="GO:0006879">
    <property type="term" value="P:intracellular iron ion homeostasis"/>
    <property type="evidence" value="ECO:0007669"/>
    <property type="project" value="TreeGrafter"/>
</dbReference>
<dbReference type="PROSITE" id="PS51471">
    <property type="entry name" value="FE2OG_OXY"/>
    <property type="match status" value="1"/>
</dbReference>
<evidence type="ECO:0000313" key="9">
    <source>
        <dbReference type="Proteomes" id="UP000182409"/>
    </source>
</evidence>
<name>A0A1H4RFT8_9BACT</name>
<dbReference type="GO" id="GO:0031418">
    <property type="term" value="F:L-ascorbic acid binding"/>
    <property type="evidence" value="ECO:0007669"/>
    <property type="project" value="UniProtKB-KW"/>
</dbReference>
<dbReference type="NCBIfam" id="NF003973">
    <property type="entry name" value="PRK05467.1-2"/>
    <property type="match status" value="1"/>
</dbReference>
<dbReference type="AlphaFoldDB" id="A0A1H4RFT8"/>
<keyword evidence="4" id="KW-0223">Dioxygenase</keyword>
<gene>
    <name evidence="8" type="ORF">SAMN05443244_3140</name>
</gene>
<dbReference type="PANTHER" id="PTHR41536:SF1">
    <property type="entry name" value="PKHD-TYPE HYDROXYLASE YBIX"/>
    <property type="match status" value="1"/>
</dbReference>
<proteinExistence type="inferred from homology"/>
<dbReference type="Gene3D" id="4.10.860.20">
    <property type="entry name" value="Rabenosyn, Rab binding domain"/>
    <property type="match status" value="1"/>
</dbReference>
<dbReference type="InterPro" id="IPR005123">
    <property type="entry name" value="Oxoglu/Fe-dep_dioxygenase_dom"/>
</dbReference>
<dbReference type="OrthoDB" id="9812472at2"/>